<evidence type="ECO:0000313" key="3">
    <source>
        <dbReference type="Proteomes" id="UP000252893"/>
    </source>
</evidence>
<dbReference type="EMBL" id="QNRH01000008">
    <property type="protein sequence ID" value="RBO91861.1"/>
    <property type="molecule type" value="Genomic_DNA"/>
</dbReference>
<dbReference type="AlphaFoldDB" id="A0A366DP38"/>
<gene>
    <name evidence="2" type="ORF">DFR47_1082</name>
</gene>
<sequence length="198" mass="21954">MAAYSKAQKLKAKRGRPSLPAAEREANGRKSRRKSAVVLRLIETEKEVKSVAVANRVKMGMSIKEADTQEAGSALGRLHLLNPDEITKVQYEAGMRMAKDYARYYALTGIPFPTIKAHDVRGVRGHSNVDRPDCARAAANRIMKIEQALGEVDMSGRPVTSVTKKVCVRDEAEGMHLPHMVQYLKRGLTALAQHYELT</sequence>
<comment type="caution">
    <text evidence="2">The sequence shown here is derived from an EMBL/GenBank/DDBJ whole genome shotgun (WGS) entry which is preliminary data.</text>
</comment>
<feature type="region of interest" description="Disordered" evidence="1">
    <location>
        <begin position="1"/>
        <end position="34"/>
    </location>
</feature>
<proteinExistence type="predicted"/>
<reference evidence="2 3" key="1">
    <citation type="submission" date="2018-06" db="EMBL/GenBank/DDBJ databases">
        <title>Genomic Encyclopedia of Type Strains, Phase IV (KMG-IV): sequencing the most valuable type-strain genomes for metagenomic binning, comparative biology and taxonomic classification.</title>
        <authorList>
            <person name="Goeker M."/>
        </authorList>
    </citation>
    <scope>NUCLEOTIDE SEQUENCE [LARGE SCALE GENOMIC DNA]</scope>
    <source>
        <strain evidence="2 3">DSM 25619</strain>
    </source>
</reference>
<evidence type="ECO:0000256" key="1">
    <source>
        <dbReference type="SAM" id="MobiDB-lite"/>
    </source>
</evidence>
<organism evidence="2 3">
    <name type="scientific">Pseudochrobactrum asaccharolyticum</name>
    <dbReference type="NCBI Taxonomy" id="354351"/>
    <lineage>
        <taxon>Bacteria</taxon>
        <taxon>Pseudomonadati</taxon>
        <taxon>Pseudomonadota</taxon>
        <taxon>Alphaproteobacteria</taxon>
        <taxon>Hyphomicrobiales</taxon>
        <taxon>Brucellaceae</taxon>
        <taxon>Pseudochrobactrum</taxon>
    </lineage>
</organism>
<accession>A0A366DP38</accession>
<dbReference type="RefSeq" id="WP_113945586.1">
    <property type="nucleotide sequence ID" value="NZ_JBHEEG010000001.1"/>
</dbReference>
<name>A0A366DP38_9HYPH</name>
<evidence type="ECO:0000313" key="2">
    <source>
        <dbReference type="EMBL" id="RBO91861.1"/>
    </source>
</evidence>
<dbReference type="Proteomes" id="UP000252893">
    <property type="component" value="Unassembled WGS sequence"/>
</dbReference>
<dbReference type="OrthoDB" id="8277033at2"/>
<keyword evidence="3" id="KW-1185">Reference proteome</keyword>
<protein>
    <submittedName>
        <fullName evidence="2">Uncharacterized protein</fullName>
    </submittedName>
</protein>